<name>A0A380CER1_SPHSI</name>
<gene>
    <name evidence="1" type="ORF">NCTC11388_02830</name>
</gene>
<dbReference type="Pfam" id="PF10902">
    <property type="entry name" value="WYL_2"/>
    <property type="match status" value="1"/>
</dbReference>
<dbReference type="RefSeq" id="WP_115170569.1">
    <property type="nucleotide sequence ID" value="NZ_UGYW01000002.1"/>
</dbReference>
<evidence type="ECO:0000313" key="1">
    <source>
        <dbReference type="EMBL" id="SUJ19110.1"/>
    </source>
</evidence>
<dbReference type="AlphaFoldDB" id="A0A380CER1"/>
<accession>A0A380CER1</accession>
<organism evidence="1 2">
    <name type="scientific">Sphingobacterium spiritivorum</name>
    <name type="common">Flavobacterium spiritivorum</name>
    <dbReference type="NCBI Taxonomy" id="258"/>
    <lineage>
        <taxon>Bacteria</taxon>
        <taxon>Pseudomonadati</taxon>
        <taxon>Bacteroidota</taxon>
        <taxon>Sphingobacteriia</taxon>
        <taxon>Sphingobacteriales</taxon>
        <taxon>Sphingobacteriaceae</taxon>
        <taxon>Sphingobacterium</taxon>
    </lineage>
</organism>
<evidence type="ECO:0000313" key="2">
    <source>
        <dbReference type="Proteomes" id="UP000254893"/>
    </source>
</evidence>
<dbReference type="EMBL" id="UGYW01000002">
    <property type="protein sequence ID" value="SUJ19110.1"/>
    <property type="molecule type" value="Genomic_DNA"/>
</dbReference>
<dbReference type="Proteomes" id="UP000254893">
    <property type="component" value="Unassembled WGS sequence"/>
</dbReference>
<reference evidence="1 2" key="1">
    <citation type="submission" date="2018-06" db="EMBL/GenBank/DDBJ databases">
        <authorList>
            <consortium name="Pathogen Informatics"/>
            <person name="Doyle S."/>
        </authorList>
    </citation>
    <scope>NUCLEOTIDE SEQUENCE [LARGE SCALE GENOMIC DNA]</scope>
    <source>
        <strain evidence="1 2">NCTC11388</strain>
    </source>
</reference>
<sequence>MKSLVFKTAWQIAKNFSSFSRALSYAWKVVKLRIKMLSKVVEFKYEKVDGSIRTAIGTLALLM</sequence>
<protein>
    <submittedName>
        <fullName evidence="1">Uncharacterized protein</fullName>
    </submittedName>
</protein>
<dbReference type="InterPro" id="IPR024401">
    <property type="entry name" value="WYL_prot"/>
</dbReference>
<proteinExistence type="predicted"/>